<evidence type="ECO:0000256" key="1">
    <source>
        <dbReference type="ARBA" id="ARBA00004733"/>
    </source>
</evidence>
<dbReference type="RefSeq" id="WP_146974874.1">
    <property type="nucleotide sequence ID" value="NZ_VOSL01000054.1"/>
</dbReference>
<gene>
    <name evidence="10" type="primary">trpA</name>
    <name evidence="10" type="ORF">FRC96_12775</name>
</gene>
<comment type="pathway">
    <text evidence="1">Amino-acid biosynthesis; L-tryptophan biosynthesis; L-tryptophan from chorismate: step 5/5.</text>
</comment>
<dbReference type="PANTHER" id="PTHR43406:SF1">
    <property type="entry name" value="TRYPTOPHAN SYNTHASE ALPHA CHAIN, CHLOROPLASTIC"/>
    <property type="match status" value="1"/>
</dbReference>
<evidence type="ECO:0000256" key="8">
    <source>
        <dbReference type="ARBA" id="ARBA00049047"/>
    </source>
</evidence>
<dbReference type="OrthoDB" id="9804578at2"/>
<keyword evidence="5" id="KW-0822">Tryptophan biosynthesis</keyword>
<dbReference type="EC" id="4.2.1.20" evidence="3"/>
<dbReference type="InterPro" id="IPR002028">
    <property type="entry name" value="Trp_synthase_suA"/>
</dbReference>
<keyword evidence="4" id="KW-0028">Amino-acid biosynthesis</keyword>
<evidence type="ECO:0000313" key="11">
    <source>
        <dbReference type="Proteomes" id="UP000321046"/>
    </source>
</evidence>
<dbReference type="InterPro" id="IPR011060">
    <property type="entry name" value="RibuloseP-bd_barrel"/>
</dbReference>
<dbReference type="NCBIfam" id="TIGR00262">
    <property type="entry name" value="trpA"/>
    <property type="match status" value="1"/>
</dbReference>
<dbReference type="InterPro" id="IPR013785">
    <property type="entry name" value="Aldolase_TIM"/>
</dbReference>
<dbReference type="PANTHER" id="PTHR43406">
    <property type="entry name" value="TRYPTOPHAN SYNTHASE, ALPHA CHAIN"/>
    <property type="match status" value="1"/>
</dbReference>
<dbReference type="Gene3D" id="3.20.20.70">
    <property type="entry name" value="Aldolase class I"/>
    <property type="match status" value="1"/>
</dbReference>
<dbReference type="SUPFAM" id="SSF51366">
    <property type="entry name" value="Ribulose-phoshate binding barrel"/>
    <property type="match status" value="1"/>
</dbReference>
<evidence type="ECO:0000256" key="7">
    <source>
        <dbReference type="ARBA" id="ARBA00023239"/>
    </source>
</evidence>
<evidence type="ECO:0000256" key="6">
    <source>
        <dbReference type="ARBA" id="ARBA00023141"/>
    </source>
</evidence>
<keyword evidence="6" id="KW-0057">Aromatic amino acid biosynthesis</keyword>
<dbReference type="GO" id="GO:0004834">
    <property type="term" value="F:tryptophan synthase activity"/>
    <property type="evidence" value="ECO:0007669"/>
    <property type="project" value="UniProtKB-EC"/>
</dbReference>
<evidence type="ECO:0000256" key="5">
    <source>
        <dbReference type="ARBA" id="ARBA00022822"/>
    </source>
</evidence>
<name>A0A5C6WYF5_9DELT</name>
<comment type="caution">
    <text evidence="10">The sequence shown here is derived from an EMBL/GenBank/DDBJ whole genome shotgun (WGS) entry which is preliminary data.</text>
</comment>
<dbReference type="UniPathway" id="UPA00035">
    <property type="reaction ID" value="UER00044"/>
</dbReference>
<evidence type="ECO:0000256" key="2">
    <source>
        <dbReference type="ARBA" id="ARBA00011270"/>
    </source>
</evidence>
<sequence>MNDRLNTLEERASARRPLLMVALVAGDPHLDATLDYMGILAEAGVDVVELIVPFSEPAYHGAVLQRAMARAVNEHLDWAQIEEIAAEFRRSYPSVALVVSTYLNRLMVAPTGPILEGLQSAGVDALWIYDLPMEEAAEVDALSESAGLPLVRAVSATTSLERFREIARRAQAPIIWTGHSGGELTLTGQAFEERLRTFGEYTRRPIFASMGVTTGAEAQAVVQAADGVLVGSSVAWLLEGRGPDVKERLRRHVVELRARVDEVAGQG</sequence>
<evidence type="ECO:0000256" key="9">
    <source>
        <dbReference type="RuleBase" id="RU003662"/>
    </source>
</evidence>
<dbReference type="EMBL" id="VOSL01000054">
    <property type="protein sequence ID" value="TXD34493.1"/>
    <property type="molecule type" value="Genomic_DNA"/>
</dbReference>
<protein>
    <recommendedName>
        <fullName evidence="3">tryptophan synthase</fullName>
        <ecNumber evidence="3">4.2.1.20</ecNumber>
    </recommendedName>
</protein>
<dbReference type="Proteomes" id="UP000321046">
    <property type="component" value="Unassembled WGS sequence"/>
</dbReference>
<dbReference type="AlphaFoldDB" id="A0A5C6WYF5"/>
<dbReference type="GO" id="GO:0005829">
    <property type="term" value="C:cytosol"/>
    <property type="evidence" value="ECO:0007669"/>
    <property type="project" value="TreeGrafter"/>
</dbReference>
<comment type="subunit">
    <text evidence="2">Tetramer of two alpha and two beta chains.</text>
</comment>
<organism evidence="10 11">
    <name type="scientific">Lujinxingia vulgaris</name>
    <dbReference type="NCBI Taxonomy" id="2600176"/>
    <lineage>
        <taxon>Bacteria</taxon>
        <taxon>Deltaproteobacteria</taxon>
        <taxon>Bradymonadales</taxon>
        <taxon>Lujinxingiaceae</taxon>
        <taxon>Lujinxingia</taxon>
    </lineage>
</organism>
<dbReference type="CDD" id="cd04724">
    <property type="entry name" value="Tryptophan_synthase_alpha"/>
    <property type="match status" value="1"/>
</dbReference>
<reference evidence="10 11" key="1">
    <citation type="submission" date="2019-08" db="EMBL/GenBank/DDBJ databases">
        <title>Bradymonadales sp. TMQ2.</title>
        <authorList>
            <person name="Liang Q."/>
        </authorList>
    </citation>
    <scope>NUCLEOTIDE SEQUENCE [LARGE SCALE GENOMIC DNA]</scope>
    <source>
        <strain evidence="10 11">TMQ2</strain>
    </source>
</reference>
<dbReference type="Pfam" id="PF00290">
    <property type="entry name" value="Trp_syntA"/>
    <property type="match status" value="1"/>
</dbReference>
<evidence type="ECO:0000256" key="4">
    <source>
        <dbReference type="ARBA" id="ARBA00022605"/>
    </source>
</evidence>
<comment type="similarity">
    <text evidence="9">Belongs to the TrpA family.</text>
</comment>
<proteinExistence type="inferred from homology"/>
<keyword evidence="7 10" id="KW-0456">Lyase</keyword>
<accession>A0A5C6WYF5</accession>
<evidence type="ECO:0000256" key="3">
    <source>
        <dbReference type="ARBA" id="ARBA00012043"/>
    </source>
</evidence>
<evidence type="ECO:0000313" key="10">
    <source>
        <dbReference type="EMBL" id="TXD34493.1"/>
    </source>
</evidence>
<comment type="catalytic activity">
    <reaction evidence="8">
        <text>(1S,2R)-1-C-(indol-3-yl)glycerol 3-phosphate + L-serine = D-glyceraldehyde 3-phosphate + L-tryptophan + H2O</text>
        <dbReference type="Rhea" id="RHEA:10532"/>
        <dbReference type="ChEBI" id="CHEBI:15377"/>
        <dbReference type="ChEBI" id="CHEBI:33384"/>
        <dbReference type="ChEBI" id="CHEBI:57912"/>
        <dbReference type="ChEBI" id="CHEBI:58866"/>
        <dbReference type="ChEBI" id="CHEBI:59776"/>
        <dbReference type="EC" id="4.2.1.20"/>
    </reaction>
</comment>